<evidence type="ECO:0000259" key="1">
    <source>
        <dbReference type="Pfam" id="PF03732"/>
    </source>
</evidence>
<dbReference type="AlphaFoldDB" id="A0A151RHV7"/>
<evidence type="ECO:0000313" key="2">
    <source>
        <dbReference type="EMBL" id="KYP42063.1"/>
    </source>
</evidence>
<name>A0A151RHV7_CAJCA</name>
<dbReference type="Gramene" id="C.cajan_36915.t">
    <property type="protein sequence ID" value="C.cajan_36915.t.cds1"/>
    <property type="gene ID" value="C.cajan_36915"/>
</dbReference>
<sequence>MERYFRLKGVWEDEKVEVAMVALQGKVVAWFQWWEGRNQNASWTGFKGALLRRFQPEVVQNPFEVLLGLKQEGSVVDYIVMT</sequence>
<reference evidence="2" key="1">
    <citation type="journal article" date="2012" name="Nat. Biotechnol.">
        <title>Draft genome sequence of pigeonpea (Cajanus cajan), an orphan legume crop of resource-poor farmers.</title>
        <authorList>
            <person name="Varshney R.K."/>
            <person name="Chen W."/>
            <person name="Li Y."/>
            <person name="Bharti A.K."/>
            <person name="Saxena R.K."/>
            <person name="Schlueter J.A."/>
            <person name="Donoghue M.T."/>
            <person name="Azam S."/>
            <person name="Fan G."/>
            <person name="Whaley A.M."/>
            <person name="Farmer A.D."/>
            <person name="Sheridan J."/>
            <person name="Iwata A."/>
            <person name="Tuteja R."/>
            <person name="Penmetsa R.V."/>
            <person name="Wu W."/>
            <person name="Upadhyaya H.D."/>
            <person name="Yang S.P."/>
            <person name="Shah T."/>
            <person name="Saxena K.B."/>
            <person name="Michael T."/>
            <person name="McCombie W.R."/>
            <person name="Yang B."/>
            <person name="Zhang G."/>
            <person name="Yang H."/>
            <person name="Wang J."/>
            <person name="Spillane C."/>
            <person name="Cook D.R."/>
            <person name="May G.D."/>
            <person name="Xu X."/>
            <person name="Jackson S.A."/>
        </authorList>
    </citation>
    <scope>NUCLEOTIDE SEQUENCE [LARGE SCALE GENOMIC DNA]</scope>
</reference>
<dbReference type="EMBL" id="KQ483737">
    <property type="protein sequence ID" value="KYP42063.1"/>
    <property type="molecule type" value="Genomic_DNA"/>
</dbReference>
<evidence type="ECO:0000313" key="3">
    <source>
        <dbReference type="Proteomes" id="UP000075243"/>
    </source>
</evidence>
<protein>
    <recommendedName>
        <fullName evidence="1">Retrotransposon gag domain-containing protein</fullName>
    </recommendedName>
</protein>
<dbReference type="Proteomes" id="UP000075243">
    <property type="component" value="Unassembled WGS sequence"/>
</dbReference>
<dbReference type="Pfam" id="PF03732">
    <property type="entry name" value="Retrotrans_gag"/>
    <property type="match status" value="1"/>
</dbReference>
<dbReference type="InterPro" id="IPR005162">
    <property type="entry name" value="Retrotrans_gag_dom"/>
</dbReference>
<keyword evidence="3" id="KW-1185">Reference proteome</keyword>
<feature type="domain" description="Retrotransposon gag" evidence="1">
    <location>
        <begin position="18"/>
        <end position="79"/>
    </location>
</feature>
<organism evidence="2 3">
    <name type="scientific">Cajanus cajan</name>
    <name type="common">Pigeon pea</name>
    <name type="synonym">Cajanus indicus</name>
    <dbReference type="NCBI Taxonomy" id="3821"/>
    <lineage>
        <taxon>Eukaryota</taxon>
        <taxon>Viridiplantae</taxon>
        <taxon>Streptophyta</taxon>
        <taxon>Embryophyta</taxon>
        <taxon>Tracheophyta</taxon>
        <taxon>Spermatophyta</taxon>
        <taxon>Magnoliopsida</taxon>
        <taxon>eudicotyledons</taxon>
        <taxon>Gunneridae</taxon>
        <taxon>Pentapetalae</taxon>
        <taxon>rosids</taxon>
        <taxon>fabids</taxon>
        <taxon>Fabales</taxon>
        <taxon>Fabaceae</taxon>
        <taxon>Papilionoideae</taxon>
        <taxon>50 kb inversion clade</taxon>
        <taxon>NPAAA clade</taxon>
        <taxon>indigoferoid/millettioid clade</taxon>
        <taxon>Phaseoleae</taxon>
        <taxon>Cajanus</taxon>
    </lineage>
</organism>
<accession>A0A151RHV7</accession>
<proteinExistence type="predicted"/>
<gene>
    <name evidence="2" type="ORF">KK1_036542</name>
</gene>